<dbReference type="GO" id="GO:0005737">
    <property type="term" value="C:cytoplasm"/>
    <property type="evidence" value="ECO:0007669"/>
    <property type="project" value="UniProtKB-SubCell"/>
</dbReference>
<feature type="transmembrane region" description="Helical" evidence="9">
    <location>
        <begin position="155"/>
        <end position="173"/>
    </location>
</feature>
<dbReference type="InterPro" id="IPR017945">
    <property type="entry name" value="DHBP_synth_RibB-like_a/b_dom"/>
</dbReference>
<keyword evidence="9" id="KW-0472">Membrane</keyword>
<proteinExistence type="inferred from homology"/>
<keyword evidence="12" id="KW-1185">Reference proteome</keyword>
<protein>
    <recommendedName>
        <fullName evidence="4">Threonylcarbamoyl-AMP synthase</fullName>
        <ecNumber evidence="3">2.7.7.87</ecNumber>
    </recommendedName>
</protein>
<sequence length="606" mass="66059">MAESPPDSESLHYSIGILGISADIQSSNVFFFNQGSLLLLVNYYASTPDKALIPATALGVELIIISALVAYAVLFFVLALFSCIRRLIDGLYLLFFVAYSIAIAAQHRSFFQGGTQGENLLKNLLARSNKFKLRAPNKDLNAPYLGYSKYADAEVLAHGCSVLAAFAITASMANPDPLKVLILPWAVVSGGILQLLCGSVAFARGKTLESTAFIFYGMMWTVWGLTRFGGLYGDVRGFHLAVGIISFMVFNVLVAVGALFLNIAWFVYAVTFELILISFLLDVLGVLPYGYDIGVTIIFGLVSFYFFLASIVNCTFESLQLPLGGPLIKWKGFGGGRDSCPHLSSRKVSSVKQIADIMKNGGICGVPTDTVYVLVAACNRPDAVEKAYKVKKQAQERPMSLWLSSIKQLEPVKQQINPLLWDFMEVAWPSSVSLVIPRAPWMDFFGLKDSSKYIGTPQSIAIRNPDCTVVTHLISMVGPIAVTSANPTGEADTTHHNQVYAKLGDKVDGVLCDGPSPENIASTVVDCTKIESGQIGFFRVGLIPKSKVLQLFEEIQKRHRRGYTNDGFETDITNETDSGLCQPTPADSLSSLDLSQYSNIEDEDES</sequence>
<evidence type="ECO:0000313" key="12">
    <source>
        <dbReference type="Proteomes" id="UP001274896"/>
    </source>
</evidence>
<keyword evidence="5" id="KW-0963">Cytoplasm</keyword>
<reference evidence="11" key="1">
    <citation type="submission" date="2023-06" db="EMBL/GenBank/DDBJ databases">
        <title>Male Hemibagrus guttatus genome.</title>
        <authorList>
            <person name="Bian C."/>
        </authorList>
    </citation>
    <scope>NUCLEOTIDE SEQUENCE</scope>
    <source>
        <strain evidence="11">Male_cb2023</strain>
        <tissue evidence="11">Muscle</tissue>
    </source>
</reference>
<feature type="transmembrane region" description="Helical" evidence="9">
    <location>
        <begin position="208"/>
        <end position="226"/>
    </location>
</feature>
<feature type="transmembrane region" description="Helical" evidence="9">
    <location>
        <begin position="293"/>
        <end position="312"/>
    </location>
</feature>
<comment type="caution">
    <text evidence="11">The sequence shown here is derived from an EMBL/GenBank/DDBJ whole genome shotgun (WGS) entry which is preliminary data.</text>
</comment>
<keyword evidence="9" id="KW-0812">Transmembrane</keyword>
<evidence type="ECO:0000256" key="4">
    <source>
        <dbReference type="ARBA" id="ARBA00015492"/>
    </source>
</evidence>
<evidence type="ECO:0000256" key="1">
    <source>
        <dbReference type="ARBA" id="ARBA00004496"/>
    </source>
</evidence>
<dbReference type="FunFam" id="3.90.870.10:FF:000010">
    <property type="entry name" value="Si:ch211-153b23.4"/>
    <property type="match status" value="1"/>
</dbReference>
<dbReference type="GO" id="GO:0000049">
    <property type="term" value="F:tRNA binding"/>
    <property type="evidence" value="ECO:0007669"/>
    <property type="project" value="TreeGrafter"/>
</dbReference>
<dbReference type="SUPFAM" id="SSF55821">
    <property type="entry name" value="YrdC/RibB"/>
    <property type="match status" value="1"/>
</dbReference>
<dbReference type="GO" id="GO:0061710">
    <property type="term" value="F:L-threonylcarbamoyladenylate synthase"/>
    <property type="evidence" value="ECO:0007669"/>
    <property type="project" value="UniProtKB-EC"/>
</dbReference>
<dbReference type="GO" id="GO:0003725">
    <property type="term" value="F:double-stranded RNA binding"/>
    <property type="evidence" value="ECO:0007669"/>
    <property type="project" value="InterPro"/>
</dbReference>
<dbReference type="GO" id="GO:0006450">
    <property type="term" value="P:regulation of translational fidelity"/>
    <property type="evidence" value="ECO:0007669"/>
    <property type="project" value="TreeGrafter"/>
</dbReference>
<dbReference type="PROSITE" id="PS51163">
    <property type="entry name" value="YRDC"/>
    <property type="match status" value="1"/>
</dbReference>
<dbReference type="EC" id="2.7.7.87" evidence="3"/>
<evidence type="ECO:0000256" key="5">
    <source>
        <dbReference type="ARBA" id="ARBA00022490"/>
    </source>
</evidence>
<accession>A0AAE0QX96</accession>
<comment type="subcellular location">
    <subcellularLocation>
        <location evidence="1">Cytoplasm</location>
    </subcellularLocation>
</comment>
<feature type="domain" description="YrdC-like" evidence="10">
    <location>
        <begin position="348"/>
        <end position="543"/>
    </location>
</feature>
<name>A0AAE0QX96_9TELE</name>
<keyword evidence="9" id="KW-1133">Transmembrane helix</keyword>
<feature type="region of interest" description="Disordered" evidence="8">
    <location>
        <begin position="564"/>
        <end position="606"/>
    </location>
</feature>
<feature type="transmembrane region" description="Helical" evidence="9">
    <location>
        <begin position="180"/>
        <end position="202"/>
    </location>
</feature>
<comment type="similarity">
    <text evidence="2">Belongs to the SUA5 family.</text>
</comment>
<evidence type="ECO:0000256" key="7">
    <source>
        <dbReference type="ARBA" id="ARBA00048366"/>
    </source>
</evidence>
<dbReference type="PANTHER" id="PTHR17490:SF17">
    <property type="entry name" value="THREONYLCARBAMOYL-AMP SYNTHASE"/>
    <property type="match status" value="1"/>
</dbReference>
<comment type="catalytic activity">
    <reaction evidence="7">
        <text>L-threonine + hydrogencarbonate + ATP = L-threonylcarbamoyladenylate + diphosphate + H2O</text>
        <dbReference type="Rhea" id="RHEA:36407"/>
        <dbReference type="ChEBI" id="CHEBI:15377"/>
        <dbReference type="ChEBI" id="CHEBI:17544"/>
        <dbReference type="ChEBI" id="CHEBI:30616"/>
        <dbReference type="ChEBI" id="CHEBI:33019"/>
        <dbReference type="ChEBI" id="CHEBI:57926"/>
        <dbReference type="ChEBI" id="CHEBI:73682"/>
        <dbReference type="EC" id="2.7.7.87"/>
    </reaction>
</comment>
<dbReference type="Proteomes" id="UP001274896">
    <property type="component" value="Unassembled WGS sequence"/>
</dbReference>
<gene>
    <name evidence="11" type="ORF">QTP70_016881</name>
</gene>
<dbReference type="AlphaFoldDB" id="A0AAE0QX96"/>
<feature type="transmembrane region" description="Helical" evidence="9">
    <location>
        <begin position="62"/>
        <end position="84"/>
    </location>
</feature>
<dbReference type="InterPro" id="IPR050156">
    <property type="entry name" value="TC-AMP_synthase_SUA5"/>
</dbReference>
<feature type="transmembrane region" description="Helical" evidence="9">
    <location>
        <begin position="266"/>
        <end position="286"/>
    </location>
</feature>
<dbReference type="Gene3D" id="3.90.870.10">
    <property type="entry name" value="DHBP synthase"/>
    <property type="match status" value="1"/>
</dbReference>
<dbReference type="Pfam" id="PF01300">
    <property type="entry name" value="Sua5_yciO_yrdC"/>
    <property type="match status" value="1"/>
</dbReference>
<evidence type="ECO:0000256" key="6">
    <source>
        <dbReference type="ARBA" id="ARBA00022679"/>
    </source>
</evidence>
<dbReference type="EMBL" id="JAUCMX010000009">
    <property type="protein sequence ID" value="KAK3535460.1"/>
    <property type="molecule type" value="Genomic_DNA"/>
</dbReference>
<feature type="transmembrane region" description="Helical" evidence="9">
    <location>
        <begin position="91"/>
        <end position="111"/>
    </location>
</feature>
<evidence type="ECO:0000256" key="8">
    <source>
        <dbReference type="SAM" id="MobiDB-lite"/>
    </source>
</evidence>
<dbReference type="PANTHER" id="PTHR17490">
    <property type="entry name" value="SUA5"/>
    <property type="match status" value="1"/>
</dbReference>
<organism evidence="11 12">
    <name type="scientific">Hemibagrus guttatus</name>
    <dbReference type="NCBI Taxonomy" id="175788"/>
    <lineage>
        <taxon>Eukaryota</taxon>
        <taxon>Metazoa</taxon>
        <taxon>Chordata</taxon>
        <taxon>Craniata</taxon>
        <taxon>Vertebrata</taxon>
        <taxon>Euteleostomi</taxon>
        <taxon>Actinopterygii</taxon>
        <taxon>Neopterygii</taxon>
        <taxon>Teleostei</taxon>
        <taxon>Ostariophysi</taxon>
        <taxon>Siluriformes</taxon>
        <taxon>Bagridae</taxon>
        <taxon>Hemibagrus</taxon>
    </lineage>
</organism>
<evidence type="ECO:0000313" key="11">
    <source>
        <dbReference type="EMBL" id="KAK3535460.1"/>
    </source>
</evidence>
<keyword evidence="6" id="KW-0808">Transferase</keyword>
<evidence type="ECO:0000256" key="2">
    <source>
        <dbReference type="ARBA" id="ARBA00007663"/>
    </source>
</evidence>
<evidence type="ECO:0000256" key="9">
    <source>
        <dbReference type="SAM" id="Phobius"/>
    </source>
</evidence>
<evidence type="ECO:0000256" key="3">
    <source>
        <dbReference type="ARBA" id="ARBA00012584"/>
    </source>
</evidence>
<evidence type="ECO:0000259" key="10">
    <source>
        <dbReference type="PROSITE" id="PS51163"/>
    </source>
</evidence>
<feature type="transmembrane region" description="Helical" evidence="9">
    <location>
        <begin position="238"/>
        <end position="260"/>
    </location>
</feature>
<dbReference type="InterPro" id="IPR006070">
    <property type="entry name" value="Sua5-like_dom"/>
</dbReference>